<evidence type="ECO:0000256" key="3">
    <source>
        <dbReference type="ARBA" id="ARBA00022801"/>
    </source>
</evidence>
<dbReference type="InterPro" id="IPR000209">
    <property type="entry name" value="Peptidase_S8/S53_dom"/>
</dbReference>
<proteinExistence type="inferred from homology"/>
<gene>
    <name evidence="7" type="ORF">JYB85_00735</name>
</gene>
<dbReference type="SUPFAM" id="SSF52743">
    <property type="entry name" value="Subtilisin-like"/>
    <property type="match status" value="1"/>
</dbReference>
<keyword evidence="8" id="KW-1185">Reference proteome</keyword>
<evidence type="ECO:0000259" key="6">
    <source>
        <dbReference type="Pfam" id="PF00082"/>
    </source>
</evidence>
<dbReference type="PROSITE" id="PS00136">
    <property type="entry name" value="SUBTILASE_ASP"/>
    <property type="match status" value="1"/>
</dbReference>
<evidence type="ECO:0000256" key="4">
    <source>
        <dbReference type="ARBA" id="ARBA00022825"/>
    </source>
</evidence>
<dbReference type="CDD" id="cd00306">
    <property type="entry name" value="Peptidases_S8_S53"/>
    <property type="match status" value="1"/>
</dbReference>
<organism evidence="7 8">
    <name type="scientific">Shewanella sedimentimangrovi</name>
    <dbReference type="NCBI Taxonomy" id="2814293"/>
    <lineage>
        <taxon>Bacteria</taxon>
        <taxon>Pseudomonadati</taxon>
        <taxon>Pseudomonadota</taxon>
        <taxon>Gammaproteobacteria</taxon>
        <taxon>Alteromonadales</taxon>
        <taxon>Shewanellaceae</taxon>
        <taxon>Shewanella</taxon>
    </lineage>
</organism>
<evidence type="ECO:0000313" key="7">
    <source>
        <dbReference type="EMBL" id="QSX37419.1"/>
    </source>
</evidence>
<dbReference type="PRINTS" id="PR00723">
    <property type="entry name" value="SUBTILISIN"/>
</dbReference>
<dbReference type="InterPro" id="IPR015500">
    <property type="entry name" value="Peptidase_S8_subtilisin-rel"/>
</dbReference>
<dbReference type="PANTHER" id="PTHR43806:SF11">
    <property type="entry name" value="CEREVISIN-RELATED"/>
    <property type="match status" value="1"/>
</dbReference>
<dbReference type="InterPro" id="IPR036852">
    <property type="entry name" value="Peptidase_S8/S53_dom_sf"/>
</dbReference>
<dbReference type="Proteomes" id="UP000663207">
    <property type="component" value="Chromosome"/>
</dbReference>
<keyword evidence="2 5" id="KW-0645">Protease</keyword>
<reference evidence="7 8" key="1">
    <citation type="submission" date="2021-03" db="EMBL/GenBank/DDBJ databases">
        <title>Novel species identification of genus Shewanella.</title>
        <authorList>
            <person name="Liu G."/>
            <person name="Zhang Q."/>
        </authorList>
    </citation>
    <scope>NUCLEOTIDE SEQUENCE [LARGE SCALE GENOMIC DNA]</scope>
    <source>
        <strain evidence="7 8">FJAT-52962</strain>
    </source>
</reference>
<dbReference type="InterPro" id="IPR022398">
    <property type="entry name" value="Peptidase_S8_His-AS"/>
</dbReference>
<dbReference type="Gene3D" id="3.40.50.200">
    <property type="entry name" value="Peptidase S8/S53 domain"/>
    <property type="match status" value="1"/>
</dbReference>
<dbReference type="EMBL" id="CP071502">
    <property type="protein sequence ID" value="QSX37419.1"/>
    <property type="molecule type" value="Genomic_DNA"/>
</dbReference>
<dbReference type="Pfam" id="PF00082">
    <property type="entry name" value="Peptidase_S8"/>
    <property type="match status" value="1"/>
</dbReference>
<protein>
    <submittedName>
        <fullName evidence="7">S8/S53 family peptidase</fullName>
    </submittedName>
</protein>
<name>A0ABX7R158_9GAMM</name>
<dbReference type="PROSITE" id="PS51892">
    <property type="entry name" value="SUBTILASE"/>
    <property type="match status" value="1"/>
</dbReference>
<accession>A0ABX7R158</accession>
<sequence>MAAKEADETIGFFNLGERIELSRNEDAPFFQSSLGIKFQVSERLIVLTSLGADTLQQVHPGIVKVQQLASLAKEDVFLLTLTPGARTQVFTLLAQHRGIRLVQPDLAQEAKNYSATTQSTAQVSPLQPFIPQPPCNPHCYQARIAIIDDGFDFNHNEFSELEVLFSYDADTRQADASPKSPADFHGTMVAGILGAKQDNKGAEGLAPDAGIIAIRQVSTWTSDMILAFSVARMMRADIINVSWTLPFLPQPLAELLEDMLKEPSAPYIVVAAGNLGLDACEKNALTTIASVLTVGARNRNGDVAAFSNRGNCVDLYAPFGLKSVTPKGYGLLGGTSSSAAFVSGVIAHQLRLGRRPSRSELVEVMNQLGKPDVAR</sequence>
<evidence type="ECO:0000256" key="1">
    <source>
        <dbReference type="ARBA" id="ARBA00011073"/>
    </source>
</evidence>
<feature type="active site" description="Charge relay system" evidence="5">
    <location>
        <position position="336"/>
    </location>
</feature>
<feature type="domain" description="Peptidase S8/S53" evidence="6">
    <location>
        <begin position="144"/>
        <end position="348"/>
    </location>
</feature>
<feature type="active site" description="Charge relay system" evidence="5">
    <location>
        <position position="185"/>
    </location>
</feature>
<evidence type="ECO:0000256" key="5">
    <source>
        <dbReference type="PROSITE-ProRule" id="PRU01240"/>
    </source>
</evidence>
<dbReference type="InterPro" id="IPR050131">
    <property type="entry name" value="Peptidase_S8_subtilisin-like"/>
</dbReference>
<evidence type="ECO:0000313" key="8">
    <source>
        <dbReference type="Proteomes" id="UP000663207"/>
    </source>
</evidence>
<dbReference type="PANTHER" id="PTHR43806">
    <property type="entry name" value="PEPTIDASE S8"/>
    <property type="match status" value="1"/>
</dbReference>
<dbReference type="RefSeq" id="WP_207380650.1">
    <property type="nucleotide sequence ID" value="NZ_CP071502.1"/>
</dbReference>
<keyword evidence="4 5" id="KW-0720">Serine protease</keyword>
<dbReference type="PROSITE" id="PS00137">
    <property type="entry name" value="SUBTILASE_HIS"/>
    <property type="match status" value="1"/>
</dbReference>
<dbReference type="InterPro" id="IPR023827">
    <property type="entry name" value="Peptidase_S8_Asp-AS"/>
</dbReference>
<feature type="active site" description="Charge relay system" evidence="5">
    <location>
        <position position="148"/>
    </location>
</feature>
<comment type="similarity">
    <text evidence="1 5">Belongs to the peptidase S8 family.</text>
</comment>
<evidence type="ECO:0000256" key="2">
    <source>
        <dbReference type="ARBA" id="ARBA00022670"/>
    </source>
</evidence>
<keyword evidence="3 5" id="KW-0378">Hydrolase</keyword>